<dbReference type="KEGG" id="nkf:Nkreftii_002788"/>
<evidence type="ECO:0000313" key="2">
    <source>
        <dbReference type="Proteomes" id="UP000593737"/>
    </source>
</evidence>
<dbReference type="EMBL" id="CP047423">
    <property type="protein sequence ID" value="QPD05014.1"/>
    <property type="molecule type" value="Genomic_DNA"/>
</dbReference>
<organism evidence="1 2">
    <name type="scientific">Candidatus Nitrospira kreftii</name>
    <dbReference type="NCBI Taxonomy" id="2652173"/>
    <lineage>
        <taxon>Bacteria</taxon>
        <taxon>Pseudomonadati</taxon>
        <taxon>Nitrospirota</taxon>
        <taxon>Nitrospiria</taxon>
        <taxon>Nitrospirales</taxon>
        <taxon>Nitrospiraceae</taxon>
        <taxon>Nitrospira</taxon>
    </lineage>
</organism>
<proteinExistence type="predicted"/>
<accession>A0A7S8FFD6</accession>
<reference evidence="1 2" key="1">
    <citation type="journal article" date="2020" name="ISME J.">
        <title>Enrichment and physiological characterization of a novel comammox Nitrospira indicates ammonium inhibition of complete nitrification.</title>
        <authorList>
            <person name="Sakoula D."/>
            <person name="Koch H."/>
            <person name="Frank J."/>
            <person name="Jetten M.S.M."/>
            <person name="van Kessel M.A.H.J."/>
            <person name="Lucker S."/>
        </authorList>
    </citation>
    <scope>NUCLEOTIDE SEQUENCE [LARGE SCALE GENOMIC DNA]</scope>
    <source>
        <strain evidence="1">Comreactor17</strain>
    </source>
</reference>
<dbReference type="Proteomes" id="UP000593737">
    <property type="component" value="Chromosome"/>
</dbReference>
<dbReference type="AlphaFoldDB" id="A0A7S8FFD6"/>
<name>A0A7S8FFD6_9BACT</name>
<gene>
    <name evidence="1" type="ORF">Nkreftii_002788</name>
</gene>
<sequence length="133" mass="14832">MQPHAHNSERFLMAVVTRPVGLMFATLAFLASTVWAAEPVKISSLQTYPEAYKMKVVQVEGIVSGYQMHHFIGNNTKLEKCIQDFMVEDGTGTIQASYAALCQMEPVMLKDGDEVTIEGHYLGTLDVRSVRKH</sequence>
<evidence type="ECO:0000313" key="1">
    <source>
        <dbReference type="EMBL" id="QPD05014.1"/>
    </source>
</evidence>
<protein>
    <submittedName>
        <fullName evidence="1">Uncharacterized protein</fullName>
    </submittedName>
</protein>